<dbReference type="CDD" id="cd02966">
    <property type="entry name" value="TlpA_like_family"/>
    <property type="match status" value="1"/>
</dbReference>
<keyword evidence="3" id="KW-1185">Reference proteome</keyword>
<dbReference type="PROSITE" id="PS51352">
    <property type="entry name" value="THIOREDOXIN_2"/>
    <property type="match status" value="1"/>
</dbReference>
<dbReference type="Pfam" id="PF08534">
    <property type="entry name" value="Redoxin"/>
    <property type="match status" value="1"/>
</dbReference>
<accession>A0A7D4CPN5</accession>
<dbReference type="SUPFAM" id="SSF52833">
    <property type="entry name" value="Thioredoxin-like"/>
    <property type="match status" value="1"/>
</dbReference>
<dbReference type="InterPro" id="IPR013766">
    <property type="entry name" value="Thioredoxin_domain"/>
</dbReference>
<dbReference type="Gene3D" id="3.40.30.10">
    <property type="entry name" value="Glutaredoxin"/>
    <property type="match status" value="1"/>
</dbReference>
<name>A0A7D4CPN5_9BACT</name>
<dbReference type="GO" id="GO:0016491">
    <property type="term" value="F:oxidoreductase activity"/>
    <property type="evidence" value="ECO:0007669"/>
    <property type="project" value="InterPro"/>
</dbReference>
<dbReference type="Proteomes" id="UP000500961">
    <property type="component" value="Chromosome"/>
</dbReference>
<dbReference type="InterPro" id="IPR050553">
    <property type="entry name" value="Thioredoxin_ResA/DsbE_sf"/>
</dbReference>
<dbReference type="KEGG" id="ttz:FHG85_00910"/>
<protein>
    <submittedName>
        <fullName evidence="2">TlpA family protein disulfide reductase</fullName>
    </submittedName>
</protein>
<proteinExistence type="predicted"/>
<dbReference type="AlphaFoldDB" id="A0A7D4CPN5"/>
<evidence type="ECO:0000313" key="2">
    <source>
        <dbReference type="EMBL" id="QKG78885.1"/>
    </source>
</evidence>
<dbReference type="EMBL" id="CP041345">
    <property type="protein sequence ID" value="QKG78885.1"/>
    <property type="molecule type" value="Genomic_DNA"/>
</dbReference>
<dbReference type="PANTHER" id="PTHR42852:SF17">
    <property type="entry name" value="THIOREDOXIN-LIKE PROTEIN HI_1115"/>
    <property type="match status" value="1"/>
</dbReference>
<dbReference type="InterPro" id="IPR036249">
    <property type="entry name" value="Thioredoxin-like_sf"/>
</dbReference>
<feature type="domain" description="Thioredoxin" evidence="1">
    <location>
        <begin position="244"/>
        <end position="399"/>
    </location>
</feature>
<reference evidence="2 3" key="1">
    <citation type="submission" date="2019-07" db="EMBL/GenBank/DDBJ databases">
        <title>Thalassofilum flectens gen. nov., sp. nov., a novel moderate thermophilic anaerobe from a shallow sea hot spring in Kunashir Island (Russia), representing a new family in the order Bacteroidales, and proposal of Thalassofilacea fam. nov.</title>
        <authorList>
            <person name="Kochetkova T.V."/>
            <person name="Podosokorskaya O.A."/>
            <person name="Novikov A."/>
            <person name="Elcheninov A.G."/>
            <person name="Toshchakov S.V."/>
            <person name="Kublanov I.V."/>
        </authorList>
    </citation>
    <scope>NUCLEOTIDE SEQUENCE [LARGE SCALE GENOMIC DNA]</scope>
    <source>
        <strain evidence="2 3">38-H</strain>
    </source>
</reference>
<sequence>MRKLLVFVLAALALSCTKKNELTTGQWLGIIQMDTIPGRLDVPFNFEVKSDSGKICLVVRNADELIRVNEVERIGDSLYAKFPTFTSELVVAVNDSLSGYYYPKGIKAGRRYQFYAIKGETDRFPWFTEQPKYDVTGRWWFIENPGTPDSSAMIAELKQDGARVTGTILSPYGDYRYLEGKVAGNKFYFSKNDGAQTIIIRGEITDSANMSNGLIAGSPSWVSSWRAFRDENAQLPKAESMVWVRKGYSTFEFAGIDLNGNRVTSNDERFKGKVLAVLAGGSWCPNCLDEGRFYKTMYEKYRDKGFEVVSLCFEDKTFEAAQPKIKRFAQSIGADYTYLYVAPRGRTQRDSVLYALEGTMAYPTSMILDRKGKIRRVETGFSGPGTGEHFEKFAKETEELIVKLLNEN</sequence>
<evidence type="ECO:0000313" key="3">
    <source>
        <dbReference type="Proteomes" id="UP000500961"/>
    </source>
</evidence>
<organism evidence="2 3">
    <name type="scientific">Tenuifilum thalassicum</name>
    <dbReference type="NCBI Taxonomy" id="2590900"/>
    <lineage>
        <taxon>Bacteria</taxon>
        <taxon>Pseudomonadati</taxon>
        <taxon>Bacteroidota</taxon>
        <taxon>Bacteroidia</taxon>
        <taxon>Bacteroidales</taxon>
        <taxon>Tenuifilaceae</taxon>
        <taxon>Tenuifilum</taxon>
    </lineage>
</organism>
<dbReference type="PANTHER" id="PTHR42852">
    <property type="entry name" value="THIOL:DISULFIDE INTERCHANGE PROTEIN DSBE"/>
    <property type="match status" value="1"/>
</dbReference>
<dbReference type="RefSeq" id="WP_173072400.1">
    <property type="nucleotide sequence ID" value="NZ_CP041345.1"/>
</dbReference>
<dbReference type="PROSITE" id="PS51257">
    <property type="entry name" value="PROKAR_LIPOPROTEIN"/>
    <property type="match status" value="1"/>
</dbReference>
<gene>
    <name evidence="2" type="ORF">FHG85_00910</name>
</gene>
<evidence type="ECO:0000259" key="1">
    <source>
        <dbReference type="PROSITE" id="PS51352"/>
    </source>
</evidence>
<dbReference type="InterPro" id="IPR013740">
    <property type="entry name" value="Redoxin"/>
</dbReference>